<accession>A0A4U5JIB7</accession>
<name>A0A4U5JIB7_9EURY</name>
<dbReference type="Proteomes" id="UP000308037">
    <property type="component" value="Unassembled WGS sequence"/>
</dbReference>
<dbReference type="EMBL" id="QKNX01000001">
    <property type="protein sequence ID" value="TKR28091.1"/>
    <property type="molecule type" value="Genomic_DNA"/>
</dbReference>
<sequence>MGLSGTTDSSVYEGLRDVLKRHPVTTNVVYKPDSIAKRYLQAEVDPDRVIPPAGPETPTLAVEWRFTGEEAFYRVHYANPNTGFNCGWHRDDDHPELGPLHFQYENPQNGDDGHERARFSKTVPTEILWTALDRLFEERIPTLTAKS</sequence>
<dbReference type="AlphaFoldDB" id="A0A4U5JIB7"/>
<organism evidence="1 2">
    <name type="scientific">Natronomonas salsuginis</name>
    <dbReference type="NCBI Taxonomy" id="2217661"/>
    <lineage>
        <taxon>Archaea</taxon>
        <taxon>Methanobacteriati</taxon>
        <taxon>Methanobacteriota</taxon>
        <taxon>Stenosarchaea group</taxon>
        <taxon>Halobacteria</taxon>
        <taxon>Halobacteriales</taxon>
        <taxon>Natronomonadaceae</taxon>
        <taxon>Natronomonas</taxon>
    </lineage>
</organism>
<evidence type="ECO:0000313" key="2">
    <source>
        <dbReference type="Proteomes" id="UP000308037"/>
    </source>
</evidence>
<reference evidence="1 2" key="1">
    <citation type="submission" date="2019-04" db="EMBL/GenBank/DDBJ databases">
        <title>Natronomonas sp. F20-122 a newhaloarchaeon isolated from a saline saltern of Isla Bacuta, Huelva, Spain.</title>
        <authorList>
            <person name="Duran-Viseras A."/>
            <person name="Sanchez-Porro C."/>
            <person name="Ventosa A."/>
        </authorList>
    </citation>
    <scope>NUCLEOTIDE SEQUENCE [LARGE SCALE GENOMIC DNA]</scope>
    <source>
        <strain evidence="1 2">F20-122</strain>
    </source>
</reference>
<proteinExistence type="predicted"/>
<evidence type="ECO:0000313" key="1">
    <source>
        <dbReference type="EMBL" id="TKR28091.1"/>
    </source>
</evidence>
<keyword evidence="2" id="KW-1185">Reference proteome</keyword>
<gene>
    <name evidence="1" type="ORF">DM868_03145</name>
</gene>
<comment type="caution">
    <text evidence="1">The sequence shown here is derived from an EMBL/GenBank/DDBJ whole genome shotgun (WGS) entry which is preliminary data.</text>
</comment>
<protein>
    <submittedName>
        <fullName evidence="1">Uncharacterized protein</fullName>
    </submittedName>
</protein>